<protein>
    <recommendedName>
        <fullName evidence="1">Nitroreductase domain-containing protein</fullName>
    </recommendedName>
</protein>
<evidence type="ECO:0000259" key="1">
    <source>
        <dbReference type="Pfam" id="PF00881"/>
    </source>
</evidence>
<reference evidence="2" key="1">
    <citation type="submission" date="2022-06" db="EMBL/GenBank/DDBJ databases">
        <title>Complete genome sequence of Streptomyces nigrescens HEK616.</title>
        <authorList>
            <person name="Asamizu S."/>
            <person name="Onaka H."/>
        </authorList>
    </citation>
    <scope>NUCLEOTIDE SEQUENCE</scope>
    <source>
        <strain evidence="2">HEK616</strain>
    </source>
</reference>
<dbReference type="InterPro" id="IPR029479">
    <property type="entry name" value="Nitroreductase"/>
</dbReference>
<dbReference type="CDD" id="cd02142">
    <property type="entry name" value="McbC_SagB-like_oxidoreductase"/>
    <property type="match status" value="1"/>
</dbReference>
<sequence length="542" mass="58312">MRSATVGQHGSVGLRFWWRTFEGVQDLFAEGHGEEGGPDDPLPVKTYRELPRHVLPEPARRIGDARWSFEAFRDAHPQGIPTLDVLDQRALSALLYWTYGIGRIELGPHAVWPYHRMVASARCFHPVELYVWLARPAGELPAGCYHYNPAHHSVTLLREGGVPHAVRIGAGVRAEAGLLVASAWFRKTAFRYRDYAYRLCAQEAGMTVGNALLTGAALGLRGRVHYRFHDEVVNRALGLDGREETAFAVLDLAPAGEAAPAQARVASSQQPCLPCELPHIQPVHVQTDRTSDGTWSGLTALDLTARLAGPGAAVAPDDFRLPVEASGPDGVLGLAGPEPGAGGMDLAAALRARDSGGRMFLPDARPVAFARLASALRYALEPVSSDHTEAPCRPLVGAYVLVLGTDGASPGLYRLAAGMEPPALLRLPARDWRAVVGMLCDRTPAVNAAKAGAVVFLTADRLAGDRWFGARGYRVLHQEAGIVAQRVSVLAAAAGLSARITNGYHDGMVRDLIGLDAAQVPVFTLIVGRRRPTAQYEPELIW</sequence>
<keyword evidence="3" id="KW-1185">Reference proteome</keyword>
<dbReference type="InterPro" id="IPR020051">
    <property type="entry name" value="SagB-type_dehydrogenase"/>
</dbReference>
<dbReference type="Proteomes" id="UP001059597">
    <property type="component" value="Chromosome"/>
</dbReference>
<evidence type="ECO:0000313" key="3">
    <source>
        <dbReference type="Proteomes" id="UP001059597"/>
    </source>
</evidence>
<dbReference type="PANTHER" id="PTHR43745">
    <property type="entry name" value="NITROREDUCTASE MJ1384-RELATED"/>
    <property type="match status" value="1"/>
</dbReference>
<proteinExistence type="predicted"/>
<name>A0ABN6R0T0_STRNI</name>
<dbReference type="NCBIfam" id="TIGR03605">
    <property type="entry name" value="antibiot_sagB"/>
    <property type="match status" value="1"/>
</dbReference>
<dbReference type="SUPFAM" id="SSF55469">
    <property type="entry name" value="FMN-dependent nitroreductase-like"/>
    <property type="match status" value="2"/>
</dbReference>
<dbReference type="Pfam" id="PF00881">
    <property type="entry name" value="Nitroreductase"/>
    <property type="match status" value="1"/>
</dbReference>
<organism evidence="2 3">
    <name type="scientific">Streptomyces nigrescens</name>
    <dbReference type="NCBI Taxonomy" id="1920"/>
    <lineage>
        <taxon>Bacteria</taxon>
        <taxon>Bacillati</taxon>
        <taxon>Actinomycetota</taxon>
        <taxon>Actinomycetes</taxon>
        <taxon>Kitasatosporales</taxon>
        <taxon>Streptomycetaceae</taxon>
        <taxon>Streptomyces</taxon>
    </lineage>
</organism>
<gene>
    <name evidence="2" type="ORF">HEK616_37210</name>
</gene>
<dbReference type="Gene3D" id="3.40.109.10">
    <property type="entry name" value="NADH Oxidase"/>
    <property type="match status" value="2"/>
</dbReference>
<evidence type="ECO:0000313" key="2">
    <source>
        <dbReference type="EMBL" id="BDM70234.1"/>
    </source>
</evidence>
<dbReference type="InterPro" id="IPR052544">
    <property type="entry name" value="Bacteriocin_Proc_Enz"/>
</dbReference>
<dbReference type="PANTHER" id="PTHR43745:SF2">
    <property type="entry name" value="NITROREDUCTASE MJ1384-RELATED"/>
    <property type="match status" value="1"/>
</dbReference>
<dbReference type="RefSeq" id="WP_261953994.1">
    <property type="nucleotide sequence ID" value="NZ_AP026073.1"/>
</dbReference>
<dbReference type="InterPro" id="IPR000415">
    <property type="entry name" value="Nitroreductase-like"/>
</dbReference>
<feature type="domain" description="Nitroreductase" evidence="1">
    <location>
        <begin position="447"/>
        <end position="529"/>
    </location>
</feature>
<dbReference type="EMBL" id="AP026073">
    <property type="protein sequence ID" value="BDM70234.1"/>
    <property type="molecule type" value="Genomic_DNA"/>
</dbReference>
<accession>A0ABN6R0T0</accession>